<dbReference type="KEGG" id="dosa:Os01g0943700"/>
<reference evidence="1 2" key="1">
    <citation type="journal article" date="2005" name="Nature">
        <title>The map-based sequence of the rice genome.</title>
        <authorList>
            <consortium name="International rice genome sequencing project (IRGSP)"/>
            <person name="Matsumoto T."/>
            <person name="Wu J."/>
            <person name="Kanamori H."/>
            <person name="Katayose Y."/>
            <person name="Fujisawa M."/>
            <person name="Namiki N."/>
            <person name="Mizuno H."/>
            <person name="Yamamoto K."/>
            <person name="Antonio B.A."/>
            <person name="Baba T."/>
            <person name="Sakata K."/>
            <person name="Nagamura Y."/>
            <person name="Aoki H."/>
            <person name="Arikawa K."/>
            <person name="Arita K."/>
            <person name="Bito T."/>
            <person name="Chiden Y."/>
            <person name="Fujitsuka N."/>
            <person name="Fukunaka R."/>
            <person name="Hamada M."/>
            <person name="Harada C."/>
            <person name="Hayashi A."/>
            <person name="Hijishita S."/>
            <person name="Honda M."/>
            <person name="Hosokawa S."/>
            <person name="Ichikawa Y."/>
            <person name="Idonuma A."/>
            <person name="Iijima M."/>
            <person name="Ikeda M."/>
            <person name="Ikeno M."/>
            <person name="Ito K."/>
            <person name="Ito S."/>
            <person name="Ito T."/>
            <person name="Ito Y."/>
            <person name="Ito Y."/>
            <person name="Iwabuchi A."/>
            <person name="Kamiya K."/>
            <person name="Karasawa W."/>
            <person name="Kurita K."/>
            <person name="Katagiri S."/>
            <person name="Kikuta A."/>
            <person name="Kobayashi H."/>
            <person name="Kobayashi N."/>
            <person name="Machita K."/>
            <person name="Maehara T."/>
            <person name="Masukawa M."/>
            <person name="Mizubayashi T."/>
            <person name="Mukai Y."/>
            <person name="Nagasaki H."/>
            <person name="Nagata Y."/>
            <person name="Naito S."/>
            <person name="Nakashima M."/>
            <person name="Nakama Y."/>
            <person name="Nakamichi Y."/>
            <person name="Nakamura M."/>
            <person name="Meguro A."/>
            <person name="Negishi M."/>
            <person name="Ohta I."/>
            <person name="Ohta T."/>
            <person name="Okamoto M."/>
            <person name="Ono N."/>
            <person name="Saji S."/>
            <person name="Sakaguchi M."/>
            <person name="Sakai K."/>
            <person name="Shibata M."/>
            <person name="Shimokawa T."/>
            <person name="Song J."/>
            <person name="Takazaki Y."/>
            <person name="Terasawa K."/>
            <person name="Tsugane M."/>
            <person name="Tsuji K."/>
            <person name="Ueda S."/>
            <person name="Waki K."/>
            <person name="Yamagata H."/>
            <person name="Yamamoto M."/>
            <person name="Yamamoto S."/>
            <person name="Yamane H."/>
            <person name="Yoshiki S."/>
            <person name="Yoshihara R."/>
            <person name="Yukawa K."/>
            <person name="Zhong H."/>
            <person name="Yano M."/>
            <person name="Yuan Q."/>
            <person name="Ouyang S."/>
            <person name="Liu J."/>
            <person name="Jones K.M."/>
            <person name="Gansberger K."/>
            <person name="Moffat K."/>
            <person name="Hill J."/>
            <person name="Bera J."/>
            <person name="Fadrosh D."/>
            <person name="Jin S."/>
            <person name="Johri S."/>
            <person name="Kim M."/>
            <person name="Overton L."/>
            <person name="Reardon M."/>
            <person name="Tsitrin T."/>
            <person name="Vuong H."/>
            <person name="Weaver B."/>
            <person name="Ciecko A."/>
            <person name="Tallon L."/>
            <person name="Jackson J."/>
            <person name="Pai G."/>
            <person name="Aken S.V."/>
            <person name="Utterback T."/>
            <person name="Reidmuller S."/>
            <person name="Feldblyum T."/>
            <person name="Hsiao J."/>
            <person name="Zismann V."/>
            <person name="Iobst S."/>
            <person name="de Vazeille A.R."/>
            <person name="Buell C.R."/>
            <person name="Ying K."/>
            <person name="Li Y."/>
            <person name="Lu T."/>
            <person name="Huang Y."/>
            <person name="Zhao Q."/>
            <person name="Feng Q."/>
            <person name="Zhang L."/>
            <person name="Zhu J."/>
            <person name="Weng Q."/>
            <person name="Mu J."/>
            <person name="Lu Y."/>
            <person name="Fan D."/>
            <person name="Liu Y."/>
            <person name="Guan J."/>
            <person name="Zhang Y."/>
            <person name="Yu S."/>
            <person name="Liu X."/>
            <person name="Zhang Y."/>
            <person name="Hong G."/>
            <person name="Han B."/>
            <person name="Choisne N."/>
            <person name="Demange N."/>
            <person name="Orjeda G."/>
            <person name="Samain S."/>
            <person name="Cattolico L."/>
            <person name="Pelletier E."/>
            <person name="Couloux A."/>
            <person name="Segurens B."/>
            <person name="Wincker P."/>
            <person name="D'Hont A."/>
            <person name="Scarpelli C."/>
            <person name="Weissenbach J."/>
            <person name="Salanoubat M."/>
            <person name="Quetier F."/>
            <person name="Yu Y."/>
            <person name="Kim H.R."/>
            <person name="Rambo T."/>
            <person name="Currie J."/>
            <person name="Collura K."/>
            <person name="Luo M."/>
            <person name="Yang T."/>
            <person name="Ammiraju J.S.S."/>
            <person name="Engler F."/>
            <person name="Soderlund C."/>
            <person name="Wing R.A."/>
            <person name="Palmer L.E."/>
            <person name="de la Bastide M."/>
            <person name="Spiegel L."/>
            <person name="Nascimento L."/>
            <person name="Zutavern T."/>
            <person name="O'Shaughnessy A."/>
            <person name="Dike S."/>
            <person name="Dedhia N."/>
            <person name="Preston R."/>
            <person name="Balija V."/>
            <person name="McCombie W.R."/>
            <person name="Chow T."/>
            <person name="Chen H."/>
            <person name="Chung M."/>
            <person name="Chen C."/>
            <person name="Shaw J."/>
            <person name="Wu H."/>
            <person name="Hsiao K."/>
            <person name="Chao Y."/>
            <person name="Chu M."/>
            <person name="Cheng C."/>
            <person name="Hour A."/>
            <person name="Lee P."/>
            <person name="Lin S."/>
            <person name="Lin Y."/>
            <person name="Liou J."/>
            <person name="Liu S."/>
            <person name="Hsing Y."/>
            <person name="Raghuvanshi S."/>
            <person name="Mohanty A."/>
            <person name="Bharti A.K."/>
            <person name="Gaur A."/>
            <person name="Gupta V."/>
            <person name="Kumar D."/>
            <person name="Ravi V."/>
            <person name="Vij S."/>
            <person name="Kapur A."/>
            <person name="Khurana P."/>
            <person name="Khurana P."/>
            <person name="Khurana J.P."/>
            <person name="Tyagi A.K."/>
            <person name="Gaikwad K."/>
            <person name="Singh A."/>
            <person name="Dalal V."/>
            <person name="Srivastava S."/>
            <person name="Dixit A."/>
            <person name="Pal A.K."/>
            <person name="Ghazi I.A."/>
            <person name="Yadav M."/>
            <person name="Pandit A."/>
            <person name="Bhargava A."/>
            <person name="Sureshbabu K."/>
            <person name="Batra K."/>
            <person name="Sharma T.R."/>
            <person name="Mohapatra T."/>
            <person name="Singh N.K."/>
            <person name="Messing J."/>
            <person name="Nelson A.B."/>
            <person name="Fuks G."/>
            <person name="Kavchok S."/>
            <person name="Keizer G."/>
            <person name="Linton E."/>
            <person name="Llaca V."/>
            <person name="Song R."/>
            <person name="Tanyolac B."/>
            <person name="Young S."/>
            <person name="Ho-Il K."/>
            <person name="Hahn J.H."/>
            <person name="Sangsakoo G."/>
            <person name="Vanavichit A."/>
            <person name="de Mattos Luiz.A.T."/>
            <person name="Zimmer P.D."/>
            <person name="Malone G."/>
            <person name="Dellagostin O."/>
            <person name="de Oliveira A.C."/>
            <person name="Bevan M."/>
            <person name="Bancroft I."/>
            <person name="Minx P."/>
            <person name="Cordum H."/>
            <person name="Wilson R."/>
            <person name="Cheng Z."/>
            <person name="Jin W."/>
            <person name="Jiang J."/>
            <person name="Leong S.A."/>
            <person name="Iwama H."/>
            <person name="Gojobori T."/>
            <person name="Itoh T."/>
            <person name="Niimura Y."/>
            <person name="Fujii Y."/>
            <person name="Habara T."/>
            <person name="Sakai H."/>
            <person name="Sato Y."/>
            <person name="Wilson G."/>
            <person name="Kumar K."/>
            <person name="McCouch S."/>
            <person name="Juretic N."/>
            <person name="Hoen D."/>
            <person name="Wright S."/>
            <person name="Bruskiewich R."/>
            <person name="Bureau T."/>
            <person name="Miyao A."/>
            <person name="Hirochika H."/>
            <person name="Nishikawa T."/>
            <person name="Kadowaki K."/>
            <person name="Sugiura M."/>
            <person name="Burr B."/>
            <person name="Sasaki T."/>
        </authorList>
    </citation>
    <scope>NUCLEOTIDE SEQUENCE [LARGE SCALE GENOMIC DNA]</scope>
    <source>
        <strain evidence="2">cv. Nipponbare</strain>
    </source>
</reference>
<feature type="non-terminal residue" evidence="1">
    <location>
        <position position="1"/>
    </location>
</feature>
<protein>
    <submittedName>
        <fullName evidence="1">Os01g0943700 protein</fullName>
    </submittedName>
</protein>
<proteinExistence type="predicted"/>
<accession>C7IWP1</accession>
<name>C7IWP1_ORYSJ</name>
<gene>
    <name evidence="1" type="ordered locus">Os01g0943700</name>
</gene>
<sequence length="61" mass="7039">SRFRRKRFAPFFLRHAPVRCRCTAVPDQGVTRSRPTQPRPSPLPPLVVMMVCGLVKLRNHT</sequence>
<reference evidence="2" key="2">
    <citation type="journal article" date="2008" name="Nucleic Acids Res.">
        <title>The rice annotation project database (RAP-DB): 2008 update.</title>
        <authorList>
            <consortium name="The rice annotation project (RAP)"/>
        </authorList>
    </citation>
    <scope>GENOME REANNOTATION</scope>
    <source>
        <strain evidence="2">cv. Nipponbare</strain>
    </source>
</reference>
<evidence type="ECO:0000313" key="1">
    <source>
        <dbReference type="EMBL" id="BAH91466.1"/>
    </source>
</evidence>
<dbReference type="Proteomes" id="UP000000763">
    <property type="component" value="Chromosome 1"/>
</dbReference>
<dbReference type="AlphaFoldDB" id="C7IWP1"/>
<organism evidence="1 2">
    <name type="scientific">Oryza sativa subsp. japonica</name>
    <name type="common">Rice</name>
    <dbReference type="NCBI Taxonomy" id="39947"/>
    <lineage>
        <taxon>Eukaryota</taxon>
        <taxon>Viridiplantae</taxon>
        <taxon>Streptophyta</taxon>
        <taxon>Embryophyta</taxon>
        <taxon>Tracheophyta</taxon>
        <taxon>Spermatophyta</taxon>
        <taxon>Magnoliopsida</taxon>
        <taxon>Liliopsida</taxon>
        <taxon>Poales</taxon>
        <taxon>Poaceae</taxon>
        <taxon>BOP clade</taxon>
        <taxon>Oryzoideae</taxon>
        <taxon>Oryzeae</taxon>
        <taxon>Oryzinae</taxon>
        <taxon>Oryza</taxon>
        <taxon>Oryza sativa</taxon>
    </lineage>
</organism>
<dbReference type="EMBL" id="AP008207">
    <property type="protein sequence ID" value="BAH91466.1"/>
    <property type="molecule type" value="Genomic_DNA"/>
</dbReference>
<evidence type="ECO:0000313" key="2">
    <source>
        <dbReference type="Proteomes" id="UP000000763"/>
    </source>
</evidence>